<name>A0AA96J0U1_9VIRU</name>
<accession>A0AA96J0U1</accession>
<gene>
    <name evidence="1" type="ORF">MarFTMF_451</name>
</gene>
<sequence length="172" mass="19580">MQKTNCVLLLGNIHEGSWFFKVSDKEKEGKHLLCSLLLNEPVYVKGISTPERVKCRSLHRAINAFRDSCQRVSEEEAIKLAMKTRERVEALERAVACCQEVGEAQIFCLREMLDEEKQKFLGLKKKANKVQISQFKAKKLSHSGGTLIWDGRYSSCGSFEEDSSDDESDVEF</sequence>
<protein>
    <submittedName>
        <fullName evidence="1">Uncharacterized protein</fullName>
    </submittedName>
</protein>
<dbReference type="EMBL" id="OR343188">
    <property type="protein sequence ID" value="WNL49967.1"/>
    <property type="molecule type" value="Genomic_DNA"/>
</dbReference>
<reference evidence="1" key="1">
    <citation type="submission" date="2023-07" db="EMBL/GenBank/DDBJ databases">
        <authorList>
            <person name="Xia Y."/>
        </authorList>
    </citation>
    <scope>NUCLEOTIDE SEQUENCE</scope>
    <source>
        <strain evidence="1">F</strain>
    </source>
</reference>
<evidence type="ECO:0000313" key="1">
    <source>
        <dbReference type="EMBL" id="WNL49967.1"/>
    </source>
</evidence>
<proteinExistence type="predicted"/>
<organism evidence="1">
    <name type="scientific">Marseillevirus sp</name>
    <dbReference type="NCBI Taxonomy" id="2809551"/>
    <lineage>
        <taxon>Viruses</taxon>
        <taxon>Varidnaviria</taxon>
        <taxon>Bamfordvirae</taxon>
        <taxon>Nucleocytoviricota</taxon>
        <taxon>Megaviricetes</taxon>
        <taxon>Pimascovirales</taxon>
        <taxon>Pimascovirales incertae sedis</taxon>
        <taxon>Marseilleviridae</taxon>
        <taxon>Marseillevirus</taxon>
    </lineage>
</organism>